<name>A0A426U3E9_9CHLR</name>
<feature type="signal peptide" evidence="1">
    <location>
        <begin position="1"/>
        <end position="24"/>
    </location>
</feature>
<dbReference type="Proteomes" id="UP000280307">
    <property type="component" value="Unassembled WGS sequence"/>
</dbReference>
<organism evidence="2 3">
    <name type="scientific">Candidatus Viridilinea halotolerans</name>
    <dbReference type="NCBI Taxonomy" id="2491704"/>
    <lineage>
        <taxon>Bacteria</taxon>
        <taxon>Bacillati</taxon>
        <taxon>Chloroflexota</taxon>
        <taxon>Chloroflexia</taxon>
        <taxon>Chloroflexales</taxon>
        <taxon>Chloroflexineae</taxon>
        <taxon>Oscillochloridaceae</taxon>
        <taxon>Candidatus Viridilinea</taxon>
    </lineage>
</organism>
<evidence type="ECO:0000256" key="1">
    <source>
        <dbReference type="SAM" id="SignalP"/>
    </source>
</evidence>
<dbReference type="PROSITE" id="PS51257">
    <property type="entry name" value="PROKAR_LIPOPROTEIN"/>
    <property type="match status" value="1"/>
</dbReference>
<dbReference type="Gene3D" id="2.60.40.1260">
    <property type="entry name" value="Lamin Tail domain"/>
    <property type="match status" value="1"/>
</dbReference>
<evidence type="ECO:0000313" key="3">
    <source>
        <dbReference type="Proteomes" id="UP000280307"/>
    </source>
</evidence>
<comment type="caution">
    <text evidence="2">The sequence shown here is derived from an EMBL/GenBank/DDBJ whole genome shotgun (WGS) entry which is preliminary data.</text>
</comment>
<proteinExistence type="predicted"/>
<reference evidence="2 3" key="1">
    <citation type="submission" date="2018-12" db="EMBL/GenBank/DDBJ databases">
        <title>Genome Sequence of Candidatus Viridilinea halotolerans isolated from saline sulfide-rich spring.</title>
        <authorList>
            <person name="Grouzdev D.S."/>
            <person name="Burganskaya E.I."/>
            <person name="Krutkina M.S."/>
            <person name="Sukhacheva M.V."/>
            <person name="Gorlenko V.M."/>
        </authorList>
    </citation>
    <scope>NUCLEOTIDE SEQUENCE [LARGE SCALE GENOMIC DNA]</scope>
    <source>
        <strain evidence="2">Chok-6</strain>
    </source>
</reference>
<protein>
    <submittedName>
        <fullName evidence="2">Lamin tail domain-containing protein</fullName>
    </submittedName>
</protein>
<keyword evidence="1" id="KW-0732">Signal</keyword>
<sequence>MRCMHLLLLACLSLALTGCLDSKAMLHSAAEHPCGVSAYVELRNDRNYTQTLAGWTYQDDLVRQTLPTFRLAPGETFRVWRGAGQDDDYNVYLGQTQDTWNFSGVDMIAIIRPDSILSWGSIEHHWFRCSSPSLSQ</sequence>
<dbReference type="AlphaFoldDB" id="A0A426U3E9"/>
<dbReference type="SUPFAM" id="SSF74853">
    <property type="entry name" value="Lamin A/C globular tail domain"/>
    <property type="match status" value="1"/>
</dbReference>
<accession>A0A426U3E9</accession>
<feature type="chain" id="PRO_5019025878" evidence="1">
    <location>
        <begin position="25"/>
        <end position="136"/>
    </location>
</feature>
<dbReference type="EMBL" id="RSAS01000282">
    <property type="protein sequence ID" value="RRR74320.1"/>
    <property type="molecule type" value="Genomic_DNA"/>
</dbReference>
<evidence type="ECO:0000313" key="2">
    <source>
        <dbReference type="EMBL" id="RRR74320.1"/>
    </source>
</evidence>
<gene>
    <name evidence="2" type="ORF">EI684_07375</name>
</gene>
<dbReference type="InterPro" id="IPR036415">
    <property type="entry name" value="Lamin_tail_dom_sf"/>
</dbReference>